<evidence type="ECO:0000256" key="1">
    <source>
        <dbReference type="ARBA" id="ARBA00006525"/>
    </source>
</evidence>
<dbReference type="EMBL" id="CAFBOS010000044">
    <property type="protein sequence ID" value="CAB4990305.1"/>
    <property type="molecule type" value="Genomic_DNA"/>
</dbReference>
<protein>
    <submittedName>
        <fullName evidence="5">Unannotated protein</fullName>
    </submittedName>
</protein>
<dbReference type="InterPro" id="IPR057666">
    <property type="entry name" value="DrpA_SLOG"/>
</dbReference>
<dbReference type="Pfam" id="PF02481">
    <property type="entry name" value="DNA_processg_A"/>
    <property type="match status" value="1"/>
</dbReference>
<evidence type="ECO:0000313" key="5">
    <source>
        <dbReference type="EMBL" id="CAB4990305.1"/>
    </source>
</evidence>
<organism evidence="5">
    <name type="scientific">freshwater metagenome</name>
    <dbReference type="NCBI Taxonomy" id="449393"/>
    <lineage>
        <taxon>unclassified sequences</taxon>
        <taxon>metagenomes</taxon>
        <taxon>ecological metagenomes</taxon>
    </lineage>
</organism>
<dbReference type="EMBL" id="CAFBMH010000005">
    <property type="protein sequence ID" value="CAB4890786.1"/>
    <property type="molecule type" value="Genomic_DNA"/>
</dbReference>
<dbReference type="SUPFAM" id="SSF102405">
    <property type="entry name" value="MCP/YpsA-like"/>
    <property type="match status" value="1"/>
</dbReference>
<evidence type="ECO:0000259" key="2">
    <source>
        <dbReference type="Pfam" id="PF02481"/>
    </source>
</evidence>
<name>A0A6J7NDC7_9ZZZZ</name>
<sequence>MSADRSGDPPGVLHPGDARFVVALAAVDPFPRQLNELVFRFGAEAAWHRVLRGSPGIKLPDDIARAWQHRAVRIDPDKLWAAHHRAGVGVSVLGSSSYPPDLVDDLEAPLVLFHKGDPDARTGARVGIIGTRRASSYGRGLAADWAEALSCAGVAVVSGLALGVDAAAHHGALRGPTPPIGVVGSGLDRVYPRRNEALWHEVAERGLLLSEYPIGLGATAAHFPARNRIIAALADVLVVVESHEAGGSMLTVADALRRHRTVLAVPGSVHSPASRGTNALVRDGGGIACDVDDVLIAVGLSQGARRARRESRPQPDAAGGRVLDAFGWTPARLEDLAERTGASLLDTADVVERLVADGWVVTAHGWFERLACDHVAAPRPVEAGQE</sequence>
<gene>
    <name evidence="3" type="ORF">UFOPK2754_00994</name>
    <name evidence="4" type="ORF">UFOPK3543_00242</name>
    <name evidence="5" type="ORF">UFOPK3967_00960</name>
</gene>
<dbReference type="InterPro" id="IPR003488">
    <property type="entry name" value="DprA"/>
</dbReference>
<proteinExistence type="inferred from homology"/>
<dbReference type="EMBL" id="CAEZYR010000028">
    <property type="protein sequence ID" value="CAB4738479.1"/>
    <property type="molecule type" value="Genomic_DNA"/>
</dbReference>
<feature type="domain" description="Smf/DprA SLOG" evidence="2">
    <location>
        <begin position="93"/>
        <end position="297"/>
    </location>
</feature>
<evidence type="ECO:0000313" key="3">
    <source>
        <dbReference type="EMBL" id="CAB4738479.1"/>
    </source>
</evidence>
<reference evidence="5" key="1">
    <citation type="submission" date="2020-05" db="EMBL/GenBank/DDBJ databases">
        <authorList>
            <person name="Chiriac C."/>
            <person name="Salcher M."/>
            <person name="Ghai R."/>
            <person name="Kavagutti S V."/>
        </authorList>
    </citation>
    <scope>NUCLEOTIDE SEQUENCE</scope>
</reference>
<dbReference type="PANTHER" id="PTHR43022:SF1">
    <property type="entry name" value="PROTEIN SMF"/>
    <property type="match status" value="1"/>
</dbReference>
<accession>A0A6J7NDC7</accession>
<dbReference type="AlphaFoldDB" id="A0A6J7NDC7"/>
<dbReference type="PANTHER" id="PTHR43022">
    <property type="entry name" value="PROTEIN SMF"/>
    <property type="match status" value="1"/>
</dbReference>
<evidence type="ECO:0000313" key="4">
    <source>
        <dbReference type="EMBL" id="CAB4890786.1"/>
    </source>
</evidence>
<dbReference type="Gene3D" id="3.40.50.450">
    <property type="match status" value="1"/>
</dbReference>
<dbReference type="GO" id="GO:0009294">
    <property type="term" value="P:DNA-mediated transformation"/>
    <property type="evidence" value="ECO:0007669"/>
    <property type="project" value="InterPro"/>
</dbReference>
<comment type="similarity">
    <text evidence="1">Belongs to the DprA/Smf family.</text>
</comment>